<comment type="caution">
    <text evidence="1">The sequence shown here is derived from an EMBL/GenBank/DDBJ whole genome shotgun (WGS) entry which is preliminary data.</text>
</comment>
<dbReference type="Proteomes" id="UP000324222">
    <property type="component" value="Unassembled WGS sequence"/>
</dbReference>
<sequence>MALNSSSVSHKVRERLEGTTALLSVLRLGIAQVHTLRLEFTNTSFNSFSGDNTSLETWTSSRGFVRTSGELS</sequence>
<accession>A0A5B7F225</accession>
<protein>
    <submittedName>
        <fullName evidence="1">Uncharacterized protein</fullName>
    </submittedName>
</protein>
<keyword evidence="2" id="KW-1185">Reference proteome</keyword>
<evidence type="ECO:0000313" key="1">
    <source>
        <dbReference type="EMBL" id="MPC39745.1"/>
    </source>
</evidence>
<reference evidence="1 2" key="1">
    <citation type="submission" date="2019-05" db="EMBL/GenBank/DDBJ databases">
        <title>Another draft genome of Portunus trituberculatus and its Hox gene families provides insights of decapod evolution.</title>
        <authorList>
            <person name="Jeong J.-H."/>
            <person name="Song I."/>
            <person name="Kim S."/>
            <person name="Choi T."/>
            <person name="Kim D."/>
            <person name="Ryu S."/>
            <person name="Kim W."/>
        </authorList>
    </citation>
    <scope>NUCLEOTIDE SEQUENCE [LARGE SCALE GENOMIC DNA]</scope>
    <source>
        <tissue evidence="1">Muscle</tissue>
    </source>
</reference>
<proteinExistence type="predicted"/>
<gene>
    <name evidence="1" type="ORF">E2C01_033293</name>
</gene>
<dbReference type="AlphaFoldDB" id="A0A5B7F225"/>
<dbReference type="EMBL" id="VSRR010004463">
    <property type="protein sequence ID" value="MPC39745.1"/>
    <property type="molecule type" value="Genomic_DNA"/>
</dbReference>
<organism evidence="1 2">
    <name type="scientific">Portunus trituberculatus</name>
    <name type="common">Swimming crab</name>
    <name type="synonym">Neptunus trituberculatus</name>
    <dbReference type="NCBI Taxonomy" id="210409"/>
    <lineage>
        <taxon>Eukaryota</taxon>
        <taxon>Metazoa</taxon>
        <taxon>Ecdysozoa</taxon>
        <taxon>Arthropoda</taxon>
        <taxon>Crustacea</taxon>
        <taxon>Multicrustacea</taxon>
        <taxon>Malacostraca</taxon>
        <taxon>Eumalacostraca</taxon>
        <taxon>Eucarida</taxon>
        <taxon>Decapoda</taxon>
        <taxon>Pleocyemata</taxon>
        <taxon>Brachyura</taxon>
        <taxon>Eubrachyura</taxon>
        <taxon>Portunoidea</taxon>
        <taxon>Portunidae</taxon>
        <taxon>Portuninae</taxon>
        <taxon>Portunus</taxon>
    </lineage>
</organism>
<name>A0A5B7F225_PORTR</name>
<evidence type="ECO:0000313" key="2">
    <source>
        <dbReference type="Proteomes" id="UP000324222"/>
    </source>
</evidence>